<name>A0ABV6V2M4_9ACTN</name>
<dbReference type="PANTHER" id="PTHR43156">
    <property type="entry name" value="STAGE II SPORULATION PROTEIN E-RELATED"/>
    <property type="match status" value="1"/>
</dbReference>
<dbReference type="Pfam" id="PF07228">
    <property type="entry name" value="SpoIIE"/>
    <property type="match status" value="1"/>
</dbReference>
<dbReference type="CDD" id="cd00130">
    <property type="entry name" value="PAS"/>
    <property type="match status" value="1"/>
</dbReference>
<dbReference type="SUPFAM" id="SSF55785">
    <property type="entry name" value="PYP-like sensor domain (PAS domain)"/>
    <property type="match status" value="1"/>
</dbReference>
<dbReference type="Gene3D" id="2.10.70.100">
    <property type="match status" value="1"/>
</dbReference>
<sequence>MAHEQLPAAHTPPLAAAAHAARAGAFEWNLISGEVLWDDAVCRMLGTAPEDVEGRAAAFLEALHPDDSARMPAAVAEVIERGGRYRYGYQVVHPDGSVRRLEERGEVLLGPDGRPQRVLGLMFDRTDEGAEAGRPDRSEGTAAPSEAPEPAAGPADAFLLTLTRALARAASVDDVTRVMTDIARPALNAENLLIEAEPDALLREAAGEAMRRAIQEEQPLFLEGLQLPASSATRSWAVLPLSGSDGWRGACLFGFAGTKSFDDAQRTLFTAVAGILAHSLSRARLYDTEHQWAAELQRAMLPRRLPAVPDHSTAVRYLPGTTGMAVGGDWYDLLQLPDGRVGLVVGDVQGHSIEASAVMGQLRIALRAYAAEGHSPGVVLARTGRLLAELDTDLFATCCYLSLDPATGAVSAARAGHPQPARIHAGQGTAVELGLPGGPPLGVDPAAYYPESETVLAPGETLLLYTDGLIETRHEDIDTSLERLLATVREWVGSAPGPDPAAGTTAGWLGRLADHLVGPSHAKSPRADDVAVFLIQHDLLPEALARRPLLTA</sequence>
<protein>
    <submittedName>
        <fullName evidence="1">SpoIIE family protein phosphatase</fullName>
    </submittedName>
</protein>
<dbReference type="SMART" id="SM00091">
    <property type="entry name" value="PAS"/>
    <property type="match status" value="1"/>
</dbReference>
<evidence type="ECO:0000313" key="2">
    <source>
        <dbReference type="Proteomes" id="UP001592582"/>
    </source>
</evidence>
<dbReference type="Gene3D" id="3.30.450.40">
    <property type="match status" value="1"/>
</dbReference>
<dbReference type="PANTHER" id="PTHR43156:SF2">
    <property type="entry name" value="STAGE II SPORULATION PROTEIN E"/>
    <property type="match status" value="1"/>
</dbReference>
<dbReference type="SMART" id="SM00331">
    <property type="entry name" value="PP2C_SIG"/>
    <property type="match status" value="1"/>
</dbReference>
<dbReference type="InterPro" id="IPR000014">
    <property type="entry name" value="PAS"/>
</dbReference>
<gene>
    <name evidence="1" type="ORF">ACEZDG_01625</name>
</gene>
<dbReference type="NCBIfam" id="TIGR00229">
    <property type="entry name" value="sensory_box"/>
    <property type="match status" value="1"/>
</dbReference>
<dbReference type="InterPro" id="IPR035965">
    <property type="entry name" value="PAS-like_dom_sf"/>
</dbReference>
<dbReference type="Gene3D" id="3.60.40.10">
    <property type="entry name" value="PPM-type phosphatase domain"/>
    <property type="match status" value="1"/>
</dbReference>
<comment type="caution">
    <text evidence="1">The sequence shown here is derived from an EMBL/GenBank/DDBJ whole genome shotgun (WGS) entry which is preliminary data.</text>
</comment>
<dbReference type="EMBL" id="JBHEZX010000001">
    <property type="protein sequence ID" value="MFC1407973.1"/>
    <property type="molecule type" value="Genomic_DNA"/>
</dbReference>
<reference evidence="1 2" key="1">
    <citation type="submission" date="2024-09" db="EMBL/GenBank/DDBJ databases">
        <authorList>
            <person name="Lee S.D."/>
        </authorList>
    </citation>
    <scope>NUCLEOTIDE SEQUENCE [LARGE SCALE GENOMIC DNA]</scope>
    <source>
        <strain evidence="1 2">N1-1</strain>
    </source>
</reference>
<evidence type="ECO:0000313" key="1">
    <source>
        <dbReference type="EMBL" id="MFC1407973.1"/>
    </source>
</evidence>
<dbReference type="SUPFAM" id="SSF55781">
    <property type="entry name" value="GAF domain-like"/>
    <property type="match status" value="1"/>
</dbReference>
<organism evidence="1 2">
    <name type="scientific">Streptacidiphilus alkalitolerans</name>
    <dbReference type="NCBI Taxonomy" id="3342712"/>
    <lineage>
        <taxon>Bacteria</taxon>
        <taxon>Bacillati</taxon>
        <taxon>Actinomycetota</taxon>
        <taxon>Actinomycetes</taxon>
        <taxon>Kitasatosporales</taxon>
        <taxon>Streptomycetaceae</taxon>
        <taxon>Streptacidiphilus</taxon>
    </lineage>
</organism>
<dbReference type="Pfam" id="PF08447">
    <property type="entry name" value="PAS_3"/>
    <property type="match status" value="1"/>
</dbReference>
<dbReference type="InterPro" id="IPR029016">
    <property type="entry name" value="GAF-like_dom_sf"/>
</dbReference>
<accession>A0ABV6V2M4</accession>
<dbReference type="InterPro" id="IPR036457">
    <property type="entry name" value="PPM-type-like_dom_sf"/>
</dbReference>
<dbReference type="InterPro" id="IPR013655">
    <property type="entry name" value="PAS_fold_3"/>
</dbReference>
<dbReference type="Proteomes" id="UP001592582">
    <property type="component" value="Unassembled WGS sequence"/>
</dbReference>
<keyword evidence="2" id="KW-1185">Reference proteome</keyword>
<dbReference type="InterPro" id="IPR052016">
    <property type="entry name" value="Bact_Sigma-Reg"/>
</dbReference>
<dbReference type="SUPFAM" id="SSF81606">
    <property type="entry name" value="PP2C-like"/>
    <property type="match status" value="1"/>
</dbReference>
<dbReference type="InterPro" id="IPR001932">
    <property type="entry name" value="PPM-type_phosphatase-like_dom"/>
</dbReference>
<dbReference type="PROSITE" id="PS50112">
    <property type="entry name" value="PAS"/>
    <property type="match status" value="1"/>
</dbReference>
<dbReference type="Gene3D" id="3.30.450.20">
    <property type="entry name" value="PAS domain"/>
    <property type="match status" value="1"/>
</dbReference>
<proteinExistence type="predicted"/>